<sequence>MHKNVFNVPVSRYFDVMLDILYEMAKVMIKPLDPDFRSTPQEILSDSRYLPHFKDCIRAIDCVHVQASISPCDQVPYISRKGIPTQNVMAICNFDMQYTFACAWWEDSAHDSKVFLSALRDPQSNFPKPPNGASLSALLGYAQRDRDFDESEDYSSEEIDEEMDVNAHKEDGSGRREMENLRNLIAQSLMSAHT</sequence>
<evidence type="ECO:0000313" key="2">
    <source>
        <dbReference type="EMBL" id="TXG57137.1"/>
    </source>
</evidence>
<protein>
    <recommendedName>
        <fullName evidence="4">DDE Tnp4 domain-containing protein</fullName>
    </recommendedName>
</protein>
<evidence type="ECO:0000313" key="3">
    <source>
        <dbReference type="Proteomes" id="UP000323000"/>
    </source>
</evidence>
<dbReference type="PANTHER" id="PTHR22930">
    <property type="match status" value="1"/>
</dbReference>
<name>A0A5C7HJE7_9ROSI</name>
<accession>A0A5C7HJE7</accession>
<keyword evidence="3" id="KW-1185">Reference proteome</keyword>
<dbReference type="Proteomes" id="UP000323000">
    <property type="component" value="Chromosome 8"/>
</dbReference>
<gene>
    <name evidence="2" type="ORF">EZV62_018450</name>
</gene>
<comment type="caution">
    <text evidence="2">The sequence shown here is derived from an EMBL/GenBank/DDBJ whole genome shotgun (WGS) entry which is preliminary data.</text>
</comment>
<dbReference type="AlphaFoldDB" id="A0A5C7HJE7"/>
<feature type="compositionally biased region" description="Basic and acidic residues" evidence="1">
    <location>
        <begin position="165"/>
        <end position="177"/>
    </location>
</feature>
<evidence type="ECO:0008006" key="4">
    <source>
        <dbReference type="Google" id="ProtNLM"/>
    </source>
</evidence>
<dbReference type="InterPro" id="IPR045249">
    <property type="entry name" value="HARBI1-like"/>
</dbReference>
<feature type="compositionally biased region" description="Acidic residues" evidence="1">
    <location>
        <begin position="150"/>
        <end position="164"/>
    </location>
</feature>
<evidence type="ECO:0000256" key="1">
    <source>
        <dbReference type="SAM" id="MobiDB-lite"/>
    </source>
</evidence>
<proteinExistence type="predicted"/>
<feature type="region of interest" description="Disordered" evidence="1">
    <location>
        <begin position="150"/>
        <end position="177"/>
    </location>
</feature>
<dbReference type="EMBL" id="VAHF01000008">
    <property type="protein sequence ID" value="TXG57137.1"/>
    <property type="molecule type" value="Genomic_DNA"/>
</dbReference>
<dbReference type="PANTHER" id="PTHR22930:SF221">
    <property type="entry name" value="NUCLEASE HARBI1"/>
    <property type="match status" value="1"/>
</dbReference>
<reference evidence="3" key="1">
    <citation type="journal article" date="2019" name="Gigascience">
        <title>De novo genome assembly of the endangered Acer yangbiense, a plant species with extremely small populations endemic to Yunnan Province, China.</title>
        <authorList>
            <person name="Yang J."/>
            <person name="Wariss H.M."/>
            <person name="Tao L."/>
            <person name="Zhang R."/>
            <person name="Yun Q."/>
            <person name="Hollingsworth P."/>
            <person name="Dao Z."/>
            <person name="Luo G."/>
            <person name="Guo H."/>
            <person name="Ma Y."/>
            <person name="Sun W."/>
        </authorList>
    </citation>
    <scope>NUCLEOTIDE SEQUENCE [LARGE SCALE GENOMIC DNA]</scope>
    <source>
        <strain evidence="3">cv. Malutang</strain>
    </source>
</reference>
<organism evidence="2 3">
    <name type="scientific">Acer yangbiense</name>
    <dbReference type="NCBI Taxonomy" id="1000413"/>
    <lineage>
        <taxon>Eukaryota</taxon>
        <taxon>Viridiplantae</taxon>
        <taxon>Streptophyta</taxon>
        <taxon>Embryophyta</taxon>
        <taxon>Tracheophyta</taxon>
        <taxon>Spermatophyta</taxon>
        <taxon>Magnoliopsida</taxon>
        <taxon>eudicotyledons</taxon>
        <taxon>Gunneridae</taxon>
        <taxon>Pentapetalae</taxon>
        <taxon>rosids</taxon>
        <taxon>malvids</taxon>
        <taxon>Sapindales</taxon>
        <taxon>Sapindaceae</taxon>
        <taxon>Hippocastanoideae</taxon>
        <taxon>Acereae</taxon>
        <taxon>Acer</taxon>
    </lineage>
</organism>
<dbReference type="OrthoDB" id="785423at2759"/>